<protein>
    <submittedName>
        <fullName evidence="2">Uncharacterized protein</fullName>
    </submittedName>
</protein>
<organism evidence="2 3">
    <name type="scientific">Trichinella pseudospiralis</name>
    <name type="common">Parasitic roundworm</name>
    <dbReference type="NCBI Taxonomy" id="6337"/>
    <lineage>
        <taxon>Eukaryota</taxon>
        <taxon>Metazoa</taxon>
        <taxon>Ecdysozoa</taxon>
        <taxon>Nematoda</taxon>
        <taxon>Enoplea</taxon>
        <taxon>Dorylaimia</taxon>
        <taxon>Trichinellida</taxon>
        <taxon>Trichinellidae</taxon>
        <taxon>Trichinella</taxon>
    </lineage>
</organism>
<accession>A0A0V1DR55</accession>
<dbReference type="AlphaFoldDB" id="A0A0V1DR55"/>
<evidence type="ECO:0000256" key="1">
    <source>
        <dbReference type="SAM" id="MobiDB-lite"/>
    </source>
</evidence>
<dbReference type="Proteomes" id="UP000054995">
    <property type="component" value="Unassembled WGS sequence"/>
</dbReference>
<reference evidence="2 3" key="1">
    <citation type="submission" date="2015-01" db="EMBL/GenBank/DDBJ databases">
        <title>Evolution of Trichinella species and genotypes.</title>
        <authorList>
            <person name="Korhonen P.K."/>
            <person name="Edoardo P."/>
            <person name="Giuseppe L.R."/>
            <person name="Gasser R.B."/>
        </authorList>
    </citation>
    <scope>NUCLEOTIDE SEQUENCE [LARGE SCALE GENOMIC DNA]</scope>
    <source>
        <strain evidence="2">ISS470</strain>
    </source>
</reference>
<dbReference type="EMBL" id="JYDT01001798">
    <property type="protein sequence ID" value="KRY64047.1"/>
    <property type="molecule type" value="Genomic_DNA"/>
</dbReference>
<evidence type="ECO:0000313" key="3">
    <source>
        <dbReference type="Proteomes" id="UP000054995"/>
    </source>
</evidence>
<name>A0A0V1DR55_TRIPS</name>
<feature type="compositionally biased region" description="Basic and acidic residues" evidence="1">
    <location>
        <begin position="20"/>
        <end position="35"/>
    </location>
</feature>
<feature type="region of interest" description="Disordered" evidence="1">
    <location>
        <begin position="1"/>
        <end position="35"/>
    </location>
</feature>
<sequence>MKRLTVGRGNLQSPPPAGRQDIKDGNVEEPEEKKV</sequence>
<evidence type="ECO:0000313" key="2">
    <source>
        <dbReference type="EMBL" id="KRY64047.1"/>
    </source>
</evidence>
<proteinExistence type="predicted"/>
<comment type="caution">
    <text evidence="2">The sequence shown here is derived from an EMBL/GenBank/DDBJ whole genome shotgun (WGS) entry which is preliminary data.</text>
</comment>
<keyword evidence="3" id="KW-1185">Reference proteome</keyword>
<gene>
    <name evidence="2" type="ORF">T4D_13020</name>
</gene>